<dbReference type="Proteomes" id="UP000250235">
    <property type="component" value="Unassembled WGS sequence"/>
</dbReference>
<organism evidence="1 2">
    <name type="scientific">Dorcoceras hygrometricum</name>
    <dbReference type="NCBI Taxonomy" id="472368"/>
    <lineage>
        <taxon>Eukaryota</taxon>
        <taxon>Viridiplantae</taxon>
        <taxon>Streptophyta</taxon>
        <taxon>Embryophyta</taxon>
        <taxon>Tracheophyta</taxon>
        <taxon>Spermatophyta</taxon>
        <taxon>Magnoliopsida</taxon>
        <taxon>eudicotyledons</taxon>
        <taxon>Gunneridae</taxon>
        <taxon>Pentapetalae</taxon>
        <taxon>asterids</taxon>
        <taxon>lamiids</taxon>
        <taxon>Lamiales</taxon>
        <taxon>Gesneriaceae</taxon>
        <taxon>Didymocarpoideae</taxon>
        <taxon>Trichosporeae</taxon>
        <taxon>Loxocarpinae</taxon>
        <taxon>Dorcoceras</taxon>
    </lineage>
</organism>
<dbReference type="EMBL" id="KQ993001">
    <property type="protein sequence ID" value="KZV49608.1"/>
    <property type="molecule type" value="Genomic_DNA"/>
</dbReference>
<reference evidence="1 2" key="1">
    <citation type="journal article" date="2015" name="Proc. Natl. Acad. Sci. U.S.A.">
        <title>The resurrection genome of Boea hygrometrica: A blueprint for survival of dehydration.</title>
        <authorList>
            <person name="Xiao L."/>
            <person name="Yang G."/>
            <person name="Zhang L."/>
            <person name="Yang X."/>
            <person name="Zhao S."/>
            <person name="Ji Z."/>
            <person name="Zhou Q."/>
            <person name="Hu M."/>
            <person name="Wang Y."/>
            <person name="Chen M."/>
            <person name="Xu Y."/>
            <person name="Jin H."/>
            <person name="Xiao X."/>
            <person name="Hu G."/>
            <person name="Bao F."/>
            <person name="Hu Y."/>
            <person name="Wan P."/>
            <person name="Li L."/>
            <person name="Deng X."/>
            <person name="Kuang T."/>
            <person name="Xiang C."/>
            <person name="Zhu J.K."/>
            <person name="Oliver M.J."/>
            <person name="He Y."/>
        </authorList>
    </citation>
    <scope>NUCLEOTIDE SEQUENCE [LARGE SCALE GENOMIC DNA]</scope>
    <source>
        <strain evidence="2">cv. XS01</strain>
    </source>
</reference>
<evidence type="ECO:0000313" key="1">
    <source>
        <dbReference type="EMBL" id="KZV49608.1"/>
    </source>
</evidence>
<proteinExistence type="predicted"/>
<sequence length="182" mass="21014">MHKLSYELRAVMGVICWYAQDVSGSVPCCLSKLVSALRSELIWGHCRRNLLGAWSVEHMMLDTRAGLYVHVEMYTGLVFSRSPMMGQSALSWGTTVGNHSSRPMFLYQFKFGWRPDEGITEELRELWFTIAGQLELQFRLELPEELRELGFTIAGQIELQFRLELPFWFSHELLPLKLLAEA</sequence>
<gene>
    <name evidence="1" type="ORF">F511_24425</name>
</gene>
<protein>
    <submittedName>
        <fullName evidence="1">Uncharacterized protein</fullName>
    </submittedName>
</protein>
<evidence type="ECO:0000313" key="2">
    <source>
        <dbReference type="Proteomes" id="UP000250235"/>
    </source>
</evidence>
<keyword evidence="2" id="KW-1185">Reference proteome</keyword>
<name>A0A2Z7CSB0_9LAMI</name>
<dbReference type="AlphaFoldDB" id="A0A2Z7CSB0"/>
<accession>A0A2Z7CSB0</accession>